<name>A0A6J7FBV5_9ZZZZ</name>
<reference evidence="1" key="1">
    <citation type="submission" date="2020-05" db="EMBL/GenBank/DDBJ databases">
        <authorList>
            <person name="Chiriac C."/>
            <person name="Salcher M."/>
            <person name="Ghai R."/>
            <person name="Kavagutti S V."/>
        </authorList>
    </citation>
    <scope>NUCLEOTIDE SEQUENCE</scope>
</reference>
<organism evidence="1">
    <name type="scientific">freshwater metagenome</name>
    <dbReference type="NCBI Taxonomy" id="449393"/>
    <lineage>
        <taxon>unclassified sequences</taxon>
        <taxon>metagenomes</taxon>
        <taxon>ecological metagenomes</taxon>
    </lineage>
</organism>
<gene>
    <name evidence="1" type="ORF">UFOPK3573_00076</name>
</gene>
<protein>
    <submittedName>
        <fullName evidence="1">Unannotated protein</fullName>
    </submittedName>
</protein>
<dbReference type="EMBL" id="CAFBMJ010000002">
    <property type="protein sequence ID" value="CAB4890955.1"/>
    <property type="molecule type" value="Genomic_DNA"/>
</dbReference>
<evidence type="ECO:0000313" key="1">
    <source>
        <dbReference type="EMBL" id="CAB4890955.1"/>
    </source>
</evidence>
<proteinExistence type="predicted"/>
<dbReference type="AlphaFoldDB" id="A0A6J7FBV5"/>
<sequence>MSTWMRAEPIFEPKMFWLYAAIVPGSISDITPLAGMPTSTTEPLLANMP</sequence>
<accession>A0A6J7FBV5</accession>